<accession>A0AAP0INS5</accession>
<evidence type="ECO:0000256" key="1">
    <source>
        <dbReference type="SAM" id="MobiDB-lite"/>
    </source>
</evidence>
<feature type="compositionally biased region" description="Gly residues" evidence="1">
    <location>
        <begin position="120"/>
        <end position="129"/>
    </location>
</feature>
<reference evidence="2 3" key="1">
    <citation type="submission" date="2024-01" db="EMBL/GenBank/DDBJ databases">
        <title>Genome assemblies of Stephania.</title>
        <authorList>
            <person name="Yang L."/>
        </authorList>
    </citation>
    <scope>NUCLEOTIDE SEQUENCE [LARGE SCALE GENOMIC DNA]</scope>
    <source>
        <strain evidence="2">JXDWG</strain>
        <tissue evidence="2">Leaf</tissue>
    </source>
</reference>
<feature type="region of interest" description="Disordered" evidence="1">
    <location>
        <begin position="19"/>
        <end position="40"/>
    </location>
</feature>
<name>A0AAP0INS5_9MAGN</name>
<comment type="caution">
    <text evidence="2">The sequence shown here is derived from an EMBL/GenBank/DDBJ whole genome shotgun (WGS) entry which is preliminary data.</text>
</comment>
<organism evidence="2 3">
    <name type="scientific">Stephania cephalantha</name>
    <dbReference type="NCBI Taxonomy" id="152367"/>
    <lineage>
        <taxon>Eukaryota</taxon>
        <taxon>Viridiplantae</taxon>
        <taxon>Streptophyta</taxon>
        <taxon>Embryophyta</taxon>
        <taxon>Tracheophyta</taxon>
        <taxon>Spermatophyta</taxon>
        <taxon>Magnoliopsida</taxon>
        <taxon>Ranunculales</taxon>
        <taxon>Menispermaceae</taxon>
        <taxon>Menispermoideae</taxon>
        <taxon>Cissampelideae</taxon>
        <taxon>Stephania</taxon>
    </lineage>
</organism>
<dbReference type="AlphaFoldDB" id="A0AAP0INS5"/>
<evidence type="ECO:0000313" key="3">
    <source>
        <dbReference type="Proteomes" id="UP001419268"/>
    </source>
</evidence>
<dbReference type="Proteomes" id="UP001419268">
    <property type="component" value="Unassembled WGS sequence"/>
</dbReference>
<evidence type="ECO:0000313" key="2">
    <source>
        <dbReference type="EMBL" id="KAK9118857.1"/>
    </source>
</evidence>
<feature type="compositionally biased region" description="Basic and acidic residues" evidence="1">
    <location>
        <begin position="19"/>
        <end position="30"/>
    </location>
</feature>
<sequence length="201" mass="20772">MRMSESRVEMIIGEKRIRGEFGEPKHEHGCARRSSSRGESAWLAGDARARAAGAAASQGGGWCGRRLADEVTRQAVEDRQQRDGGGMLVAGDAARTSSWPAAAAIARMAAAATAAADLAGSGGGSGDSGRGSDDSGSDGVGADSDDGERRRGCDATNGAVARCRPVGCAMIREIATTRWRAGRQGPRPKPEVLHGRPSISR</sequence>
<proteinExistence type="predicted"/>
<gene>
    <name evidence="2" type="ORF">Scep_016950</name>
</gene>
<protein>
    <submittedName>
        <fullName evidence="2">Uncharacterized protein</fullName>
    </submittedName>
</protein>
<feature type="region of interest" description="Disordered" evidence="1">
    <location>
        <begin position="176"/>
        <end position="201"/>
    </location>
</feature>
<keyword evidence="3" id="KW-1185">Reference proteome</keyword>
<feature type="region of interest" description="Disordered" evidence="1">
    <location>
        <begin position="113"/>
        <end position="156"/>
    </location>
</feature>
<dbReference type="EMBL" id="JBBNAG010000007">
    <property type="protein sequence ID" value="KAK9118857.1"/>
    <property type="molecule type" value="Genomic_DNA"/>
</dbReference>